<dbReference type="PROSITE" id="PS00622">
    <property type="entry name" value="HTH_LUXR_1"/>
    <property type="match status" value="1"/>
</dbReference>
<dbReference type="SUPFAM" id="SSF46894">
    <property type="entry name" value="C-terminal effector domain of the bipartite response regulators"/>
    <property type="match status" value="1"/>
</dbReference>
<dbReference type="GO" id="GO:0006355">
    <property type="term" value="P:regulation of DNA-templated transcription"/>
    <property type="evidence" value="ECO:0007669"/>
    <property type="project" value="InterPro"/>
</dbReference>
<evidence type="ECO:0000256" key="4">
    <source>
        <dbReference type="ARBA" id="ARBA00023125"/>
    </source>
</evidence>
<dbReference type="PANTHER" id="PTHR44688">
    <property type="entry name" value="DNA-BINDING TRANSCRIPTIONAL ACTIVATOR DEVR_DOSR"/>
    <property type="match status" value="1"/>
</dbReference>
<proteinExistence type="predicted"/>
<keyword evidence="3" id="KW-0805">Transcription regulation</keyword>
<dbReference type="Proteomes" id="UP000000366">
    <property type="component" value="Chromosome"/>
</dbReference>
<keyword evidence="5" id="KW-0804">Transcription</keyword>
<evidence type="ECO:0000256" key="5">
    <source>
        <dbReference type="ARBA" id="ARBA00023163"/>
    </source>
</evidence>
<dbReference type="PROSITE" id="PS50110">
    <property type="entry name" value="RESPONSE_REGULATORY"/>
    <property type="match status" value="1"/>
</dbReference>
<evidence type="ECO:0000259" key="8">
    <source>
        <dbReference type="PROSITE" id="PS50110"/>
    </source>
</evidence>
<keyword evidence="2" id="KW-0902">Two-component regulatory system</keyword>
<keyword evidence="1 6" id="KW-0597">Phosphoprotein</keyword>
<dbReference type="CDD" id="cd17537">
    <property type="entry name" value="REC_FixJ"/>
    <property type="match status" value="1"/>
</dbReference>
<dbReference type="SMART" id="SM00421">
    <property type="entry name" value="HTH_LUXR"/>
    <property type="match status" value="1"/>
</dbReference>
<dbReference type="HOGENOM" id="CLU_000445_90_4_4"/>
<dbReference type="SUPFAM" id="SSF52172">
    <property type="entry name" value="CheY-like"/>
    <property type="match status" value="1"/>
</dbReference>
<evidence type="ECO:0000256" key="3">
    <source>
        <dbReference type="ARBA" id="ARBA00023015"/>
    </source>
</evidence>
<organism evidence="9 10">
    <name type="scientific">Methylibium petroleiphilum (strain ATCC BAA-1232 / LMG 22953 / PM1)</name>
    <dbReference type="NCBI Taxonomy" id="420662"/>
    <lineage>
        <taxon>Bacteria</taxon>
        <taxon>Pseudomonadati</taxon>
        <taxon>Pseudomonadota</taxon>
        <taxon>Betaproteobacteria</taxon>
        <taxon>Burkholderiales</taxon>
        <taxon>Sphaerotilaceae</taxon>
        <taxon>Methylibium</taxon>
    </lineage>
</organism>
<sequence>MTGGPARPVVYVVDDDHAMREALSSLIRSAGMRVEVFESATTFLKSAWHEAPSCLVLDVRMPEMNGLDLQRHISASGKHIPVIFISGHGDIPMTVRAIKAGAVEFLPKPFSDQCLLDAIAAAFMVEQHSRSERAEVEQVRESYGTLTAREREVLVGVVKGLRNKQVAFDLGITEETVKVHRHRLMQKMSAKSLPELVRMVERLRSSAPD</sequence>
<gene>
    <name evidence="9" type="ordered locus">Mpe_A0811</name>
</gene>
<dbReference type="STRING" id="420662.Mpe_A0811"/>
<evidence type="ECO:0000313" key="10">
    <source>
        <dbReference type="Proteomes" id="UP000000366"/>
    </source>
</evidence>
<keyword evidence="10" id="KW-1185">Reference proteome</keyword>
<name>A2SDY4_METPP</name>
<dbReference type="AlphaFoldDB" id="A2SDY4"/>
<dbReference type="InterPro" id="IPR016032">
    <property type="entry name" value="Sig_transdc_resp-reg_C-effctor"/>
</dbReference>
<evidence type="ECO:0000256" key="2">
    <source>
        <dbReference type="ARBA" id="ARBA00023012"/>
    </source>
</evidence>
<reference evidence="9 10" key="1">
    <citation type="journal article" date="2007" name="J. Bacteriol.">
        <title>Whole-genome analysis of the methyl tert-butyl ether-degrading beta-proteobacterium Methylibium petroleiphilum PM1.</title>
        <authorList>
            <person name="Kane S.R."/>
            <person name="Chakicherla A.Y."/>
            <person name="Chain P.S.G."/>
            <person name="Schmidt R."/>
            <person name="Shin M.W."/>
            <person name="Legler T.C."/>
            <person name="Scow K.M."/>
            <person name="Larimer F.W."/>
            <person name="Lucas S.M."/>
            <person name="Richardson P.M."/>
            <person name="Hristova K.R."/>
        </authorList>
    </citation>
    <scope>NUCLEOTIDE SEQUENCE [LARGE SCALE GENOMIC DNA]</scope>
    <source>
        <strain evidence="10">ATCC BAA-1232 / LMG 22953 / PM1</strain>
    </source>
</reference>
<dbReference type="Gene3D" id="1.10.10.10">
    <property type="entry name" value="Winged helix-like DNA-binding domain superfamily/Winged helix DNA-binding domain"/>
    <property type="match status" value="1"/>
</dbReference>
<feature type="modified residue" description="4-aspartylphosphate" evidence="6">
    <location>
        <position position="58"/>
    </location>
</feature>
<dbReference type="GO" id="GO:0000160">
    <property type="term" value="P:phosphorelay signal transduction system"/>
    <property type="evidence" value="ECO:0007669"/>
    <property type="project" value="UniProtKB-KW"/>
</dbReference>
<evidence type="ECO:0000313" key="9">
    <source>
        <dbReference type="EMBL" id="ABM93773.1"/>
    </source>
</evidence>
<dbReference type="PRINTS" id="PR00038">
    <property type="entry name" value="HTHLUXR"/>
</dbReference>
<evidence type="ECO:0000256" key="6">
    <source>
        <dbReference type="PROSITE-ProRule" id="PRU00169"/>
    </source>
</evidence>
<dbReference type="KEGG" id="mpt:Mpe_A0811"/>
<dbReference type="InterPro" id="IPR011006">
    <property type="entry name" value="CheY-like_superfamily"/>
</dbReference>
<dbReference type="InterPro" id="IPR000792">
    <property type="entry name" value="Tscrpt_reg_LuxR_C"/>
</dbReference>
<dbReference type="FunFam" id="3.40.50.2300:FF:000018">
    <property type="entry name" value="DNA-binding transcriptional regulator NtrC"/>
    <property type="match status" value="1"/>
</dbReference>
<protein>
    <submittedName>
        <fullName evidence="9">Two-component response regulator</fullName>
    </submittedName>
</protein>
<keyword evidence="4" id="KW-0238">DNA-binding</keyword>
<dbReference type="eggNOG" id="COG4566">
    <property type="taxonomic scope" value="Bacteria"/>
</dbReference>
<evidence type="ECO:0000256" key="1">
    <source>
        <dbReference type="ARBA" id="ARBA00022553"/>
    </source>
</evidence>
<accession>A2SDY4</accession>
<dbReference type="EMBL" id="CP000555">
    <property type="protein sequence ID" value="ABM93773.1"/>
    <property type="molecule type" value="Genomic_DNA"/>
</dbReference>
<feature type="domain" description="HTH luxR-type" evidence="7">
    <location>
        <begin position="139"/>
        <end position="204"/>
    </location>
</feature>
<dbReference type="SMART" id="SM00448">
    <property type="entry name" value="REC"/>
    <property type="match status" value="1"/>
</dbReference>
<dbReference type="Pfam" id="PF00072">
    <property type="entry name" value="Response_reg"/>
    <property type="match status" value="1"/>
</dbReference>
<feature type="domain" description="Response regulatory" evidence="8">
    <location>
        <begin position="9"/>
        <end position="123"/>
    </location>
</feature>
<dbReference type="Gene3D" id="3.40.50.2300">
    <property type="match status" value="1"/>
</dbReference>
<dbReference type="InterPro" id="IPR001789">
    <property type="entry name" value="Sig_transdc_resp-reg_receiver"/>
</dbReference>
<dbReference type="PANTHER" id="PTHR44688:SF16">
    <property type="entry name" value="DNA-BINDING TRANSCRIPTIONAL ACTIVATOR DEVR_DOSR"/>
    <property type="match status" value="1"/>
</dbReference>
<dbReference type="PROSITE" id="PS50043">
    <property type="entry name" value="HTH_LUXR_2"/>
    <property type="match status" value="1"/>
</dbReference>
<dbReference type="InterPro" id="IPR036388">
    <property type="entry name" value="WH-like_DNA-bd_sf"/>
</dbReference>
<dbReference type="GO" id="GO:0003677">
    <property type="term" value="F:DNA binding"/>
    <property type="evidence" value="ECO:0007669"/>
    <property type="project" value="UniProtKB-KW"/>
</dbReference>
<evidence type="ECO:0000259" key="7">
    <source>
        <dbReference type="PROSITE" id="PS50043"/>
    </source>
</evidence>
<dbReference type="Pfam" id="PF00196">
    <property type="entry name" value="GerE"/>
    <property type="match status" value="1"/>
</dbReference>
<dbReference type="CDD" id="cd06170">
    <property type="entry name" value="LuxR_C_like"/>
    <property type="match status" value="1"/>
</dbReference>